<dbReference type="CDD" id="cd04301">
    <property type="entry name" value="NAT_SF"/>
    <property type="match status" value="1"/>
</dbReference>
<comment type="caution">
    <text evidence="2">The sequence shown here is derived from an EMBL/GenBank/DDBJ whole genome shotgun (WGS) entry which is preliminary data.</text>
</comment>
<proteinExistence type="predicted"/>
<dbReference type="OrthoDB" id="2744543at2759"/>
<dbReference type="Proteomes" id="UP001149165">
    <property type="component" value="Unassembled WGS sequence"/>
</dbReference>
<dbReference type="Pfam" id="PF13508">
    <property type="entry name" value="Acetyltransf_7"/>
    <property type="match status" value="1"/>
</dbReference>
<gene>
    <name evidence="2" type="ORF">N7456_010756</name>
</gene>
<organism evidence="2 3">
    <name type="scientific">Penicillium angulare</name>
    <dbReference type="NCBI Taxonomy" id="116970"/>
    <lineage>
        <taxon>Eukaryota</taxon>
        <taxon>Fungi</taxon>
        <taxon>Dikarya</taxon>
        <taxon>Ascomycota</taxon>
        <taxon>Pezizomycotina</taxon>
        <taxon>Eurotiomycetes</taxon>
        <taxon>Eurotiomycetidae</taxon>
        <taxon>Eurotiales</taxon>
        <taxon>Aspergillaceae</taxon>
        <taxon>Penicillium</taxon>
    </lineage>
</organism>
<dbReference type="AlphaFoldDB" id="A0A9W9ESQ8"/>
<evidence type="ECO:0000259" key="1">
    <source>
        <dbReference type="PROSITE" id="PS51186"/>
    </source>
</evidence>
<dbReference type="InterPro" id="IPR016181">
    <property type="entry name" value="Acyl_CoA_acyltransferase"/>
</dbReference>
<dbReference type="SUPFAM" id="SSF55729">
    <property type="entry name" value="Acyl-CoA N-acyltransferases (Nat)"/>
    <property type="match status" value="1"/>
</dbReference>
<evidence type="ECO:0000313" key="2">
    <source>
        <dbReference type="EMBL" id="KAJ5087140.1"/>
    </source>
</evidence>
<protein>
    <submittedName>
        <fullName evidence="2">Acyl-CoA N-acyltransferase</fullName>
    </submittedName>
</protein>
<dbReference type="InterPro" id="IPR053144">
    <property type="entry name" value="Acetyltransferase_Butenolide"/>
</dbReference>
<feature type="domain" description="N-acetyltransferase" evidence="1">
    <location>
        <begin position="5"/>
        <end position="150"/>
    </location>
</feature>
<reference evidence="2" key="1">
    <citation type="submission" date="2022-11" db="EMBL/GenBank/DDBJ databases">
        <authorList>
            <person name="Petersen C."/>
        </authorList>
    </citation>
    <scope>NUCLEOTIDE SEQUENCE</scope>
    <source>
        <strain evidence="2">IBT 30069</strain>
    </source>
</reference>
<dbReference type="EMBL" id="JAPQKH010000007">
    <property type="protein sequence ID" value="KAJ5087140.1"/>
    <property type="molecule type" value="Genomic_DNA"/>
</dbReference>
<dbReference type="PROSITE" id="PS51186">
    <property type="entry name" value="GNAT"/>
    <property type="match status" value="1"/>
</dbReference>
<dbReference type="InterPro" id="IPR000182">
    <property type="entry name" value="GNAT_dom"/>
</dbReference>
<evidence type="ECO:0000313" key="3">
    <source>
        <dbReference type="Proteomes" id="UP001149165"/>
    </source>
</evidence>
<keyword evidence="3" id="KW-1185">Reference proteome</keyword>
<name>A0A9W9ESQ8_9EURO</name>
<dbReference type="PANTHER" id="PTHR43233:SF1">
    <property type="entry name" value="FAMILY N-ACETYLTRANSFERASE, PUTATIVE (AFU_ORTHOLOGUE AFUA_6G03350)-RELATED"/>
    <property type="match status" value="1"/>
</dbReference>
<sequence>MVSSDDFVLPQEYSLHFGYPSVTDYLDLRSATGLSPKTPSQAAAISTGSWFGCYITFDTGHGSEIIGMGRVIGDGGWYFHIADMAVHPRHQKKGLGDIVLKVLLQRINQEAPNDGKPYISLFADEAGKRLYFKNGFVEAAPGQLGMVLKS</sequence>
<reference evidence="2" key="2">
    <citation type="journal article" date="2023" name="IMA Fungus">
        <title>Comparative genomic study of the Penicillium genus elucidates a diverse pangenome and 15 lateral gene transfer events.</title>
        <authorList>
            <person name="Petersen C."/>
            <person name="Sorensen T."/>
            <person name="Nielsen M.R."/>
            <person name="Sondergaard T.E."/>
            <person name="Sorensen J.L."/>
            <person name="Fitzpatrick D.A."/>
            <person name="Frisvad J.C."/>
            <person name="Nielsen K.L."/>
        </authorList>
    </citation>
    <scope>NUCLEOTIDE SEQUENCE</scope>
    <source>
        <strain evidence="2">IBT 30069</strain>
    </source>
</reference>
<dbReference type="Gene3D" id="3.40.630.30">
    <property type="match status" value="1"/>
</dbReference>
<dbReference type="PANTHER" id="PTHR43233">
    <property type="entry name" value="FAMILY N-ACETYLTRANSFERASE, PUTATIVE (AFU_ORTHOLOGUE AFUA_6G03350)-RELATED"/>
    <property type="match status" value="1"/>
</dbReference>
<accession>A0A9W9ESQ8</accession>
<dbReference type="GO" id="GO:0016747">
    <property type="term" value="F:acyltransferase activity, transferring groups other than amino-acyl groups"/>
    <property type="evidence" value="ECO:0007669"/>
    <property type="project" value="InterPro"/>
</dbReference>